<dbReference type="Proteomes" id="UP000002287">
    <property type="component" value="Plasmid pBVIE03"/>
</dbReference>
<dbReference type="HOGENOM" id="CLU_094905_0_1_4"/>
<dbReference type="AlphaFoldDB" id="A4JVC8"/>
<dbReference type="InterPro" id="IPR023346">
    <property type="entry name" value="Lysozyme-like_dom_sf"/>
</dbReference>
<evidence type="ECO:0000313" key="2">
    <source>
        <dbReference type="EMBL" id="ABO60231.1"/>
    </source>
</evidence>
<protein>
    <submittedName>
        <fullName evidence="2">Lytic transglycosylase, catalytic</fullName>
    </submittedName>
</protein>
<dbReference type="KEGG" id="bvi:Bcep1808_7354"/>
<reference evidence="2 3" key="1">
    <citation type="submission" date="2007-03" db="EMBL/GenBank/DDBJ databases">
        <title>Complete sequence of plasmid pBVIE03 of Burkholderia vietnamiensis G4.</title>
        <authorList>
            <consortium name="US DOE Joint Genome Institute"/>
            <person name="Copeland A."/>
            <person name="Lucas S."/>
            <person name="Lapidus A."/>
            <person name="Barry K."/>
            <person name="Detter J.C."/>
            <person name="Glavina del Rio T."/>
            <person name="Hammon N."/>
            <person name="Israni S."/>
            <person name="Dalin E."/>
            <person name="Tice H."/>
            <person name="Pitluck S."/>
            <person name="Chain P."/>
            <person name="Malfatti S."/>
            <person name="Shin M."/>
            <person name="Vergez L."/>
            <person name="Schmutz J."/>
            <person name="Larimer F."/>
            <person name="Land M."/>
            <person name="Hauser L."/>
            <person name="Kyrpides N."/>
            <person name="Tiedje J."/>
            <person name="Richardson P."/>
        </authorList>
    </citation>
    <scope>NUCLEOTIDE SEQUENCE [LARGE SCALE GENOMIC DNA]</scope>
    <source>
        <strain evidence="3">G4 / LMG 22486</strain>
        <plasmid evidence="2 3">pBVIE03</plasmid>
    </source>
</reference>
<proteinExistence type="predicted"/>
<evidence type="ECO:0000259" key="1">
    <source>
        <dbReference type="Pfam" id="PF01464"/>
    </source>
</evidence>
<dbReference type="CAZy" id="GH23">
    <property type="family name" value="Glycoside Hydrolase Family 23"/>
</dbReference>
<gene>
    <name evidence="2" type="ordered locus">Bcep1808_7354</name>
</gene>
<feature type="domain" description="Transglycosylase SLT" evidence="1">
    <location>
        <begin position="16"/>
        <end position="117"/>
    </location>
</feature>
<dbReference type="InterPro" id="IPR008258">
    <property type="entry name" value="Transglycosylase_SLT_dom_1"/>
</dbReference>
<dbReference type="CDD" id="cd13400">
    <property type="entry name" value="LT_IagB-like"/>
    <property type="match status" value="1"/>
</dbReference>
<keyword evidence="2" id="KW-0614">Plasmid</keyword>
<sequence>MNYYDVEQYRPASIECVLQSAVRYQVPADVLLAIGQHEAGDEGSAIRNGNGTFDLGRAGINTVHVEELERYGVSAATAVHYLRFDGCYNYAMAAYLLRRQLAGCQQSYWTCVANYHSRTPRFNAIYQQKIIPLARQWAVYLREHYRVKGFER</sequence>
<organism evidence="2 3">
    <name type="scientific">Burkholderia vietnamiensis (strain G4 / LMG 22486)</name>
    <name type="common">Burkholderia cepacia (strain R1808)</name>
    <dbReference type="NCBI Taxonomy" id="269482"/>
    <lineage>
        <taxon>Bacteria</taxon>
        <taxon>Pseudomonadati</taxon>
        <taxon>Pseudomonadota</taxon>
        <taxon>Betaproteobacteria</taxon>
        <taxon>Burkholderiales</taxon>
        <taxon>Burkholderiaceae</taxon>
        <taxon>Burkholderia</taxon>
        <taxon>Burkholderia cepacia complex</taxon>
    </lineage>
</organism>
<name>A4JVC8_BURVG</name>
<evidence type="ECO:0000313" key="3">
    <source>
        <dbReference type="Proteomes" id="UP000002287"/>
    </source>
</evidence>
<geneLocation type="plasmid" evidence="2 3">
    <name>pBVIE03</name>
</geneLocation>
<dbReference type="EMBL" id="CP000619">
    <property type="protein sequence ID" value="ABO60231.1"/>
    <property type="molecule type" value="Genomic_DNA"/>
</dbReference>
<accession>A4JVC8</accession>
<dbReference type="SUPFAM" id="SSF53955">
    <property type="entry name" value="Lysozyme-like"/>
    <property type="match status" value="1"/>
</dbReference>
<dbReference type="Pfam" id="PF01464">
    <property type="entry name" value="SLT"/>
    <property type="match status" value="1"/>
</dbReference>